<dbReference type="InterPro" id="IPR059181">
    <property type="entry name" value="RWDD2A-B_C"/>
</dbReference>
<dbReference type="Proteomes" id="UP000284842">
    <property type="component" value="Unassembled WGS sequence"/>
</dbReference>
<dbReference type="PANTHER" id="PTHR15955">
    <property type="entry name" value="RWD DOMAIN CONTAINING PROTEIN 2"/>
    <property type="match status" value="1"/>
</dbReference>
<sequence>EEEEGGFTVSVRGDTLSRDEQVHWQGLVRDKMREVGRDVDYPIYELLSTHLLPLLHEEISRKASTTTTSSSTSKLYHTTPIQPEPLYHALFSSHHLISPTKRRSLQSWSHSLSLQGFAKVGYPGVIYAQGRKDDVLEFVGNVKGMQWLALRLRFVEELPGRFNANANESSNEIGKVKKAVEKDGEYEVLEGWREVEKVGEVVEMMRRIGREEYVVEMGIGSAGT</sequence>
<dbReference type="InterPro" id="IPR010541">
    <property type="entry name" value="Prp3_C"/>
</dbReference>
<dbReference type="STRING" id="181874.A0A409X7Q0"/>
<name>A0A409X7Q0_9AGAR</name>
<organism evidence="2 3">
    <name type="scientific">Panaeolus cyanescens</name>
    <dbReference type="NCBI Taxonomy" id="181874"/>
    <lineage>
        <taxon>Eukaryota</taxon>
        <taxon>Fungi</taxon>
        <taxon>Dikarya</taxon>
        <taxon>Basidiomycota</taxon>
        <taxon>Agaricomycotina</taxon>
        <taxon>Agaricomycetes</taxon>
        <taxon>Agaricomycetidae</taxon>
        <taxon>Agaricales</taxon>
        <taxon>Agaricineae</taxon>
        <taxon>Galeropsidaceae</taxon>
        <taxon>Panaeolus</taxon>
    </lineage>
</organism>
<dbReference type="Pfam" id="PF06544">
    <property type="entry name" value="Prp3_C"/>
    <property type="match status" value="1"/>
</dbReference>
<dbReference type="OrthoDB" id="432412at2759"/>
<evidence type="ECO:0000259" key="1">
    <source>
        <dbReference type="Pfam" id="PF06544"/>
    </source>
</evidence>
<dbReference type="InterPro" id="IPR017359">
    <property type="entry name" value="Phi-like"/>
</dbReference>
<protein>
    <recommendedName>
        <fullName evidence="1">Small nuclear ribonucleoprotein Prp3 C-terminal domain-containing protein</fullName>
    </recommendedName>
</protein>
<feature type="non-terminal residue" evidence="2">
    <location>
        <position position="1"/>
    </location>
</feature>
<comment type="caution">
    <text evidence="2">The sequence shown here is derived from an EMBL/GenBank/DDBJ whole genome shotgun (WGS) entry which is preliminary data.</text>
</comment>
<dbReference type="CDD" id="cd24163">
    <property type="entry name" value="RWDD2_C"/>
    <property type="match status" value="1"/>
</dbReference>
<gene>
    <name evidence="2" type="ORF">CVT24_008493</name>
</gene>
<accession>A0A409X7Q0</accession>
<proteinExistence type="predicted"/>
<dbReference type="PANTHER" id="PTHR15955:SF8">
    <property type="entry name" value="RWD DOMAIN-CONTAINING PROTEIN 2B-RELATED"/>
    <property type="match status" value="1"/>
</dbReference>
<reference evidence="2 3" key="1">
    <citation type="journal article" date="2018" name="Evol. Lett.">
        <title>Horizontal gene cluster transfer increased hallucinogenic mushroom diversity.</title>
        <authorList>
            <person name="Reynolds H.T."/>
            <person name="Vijayakumar V."/>
            <person name="Gluck-Thaler E."/>
            <person name="Korotkin H.B."/>
            <person name="Matheny P.B."/>
            <person name="Slot J.C."/>
        </authorList>
    </citation>
    <scope>NUCLEOTIDE SEQUENCE [LARGE SCALE GENOMIC DNA]</scope>
    <source>
        <strain evidence="2 3">2629</strain>
    </source>
</reference>
<dbReference type="AlphaFoldDB" id="A0A409X7Q0"/>
<feature type="domain" description="Small nuclear ribonucleoprotein Prp3 C-terminal" evidence="1">
    <location>
        <begin position="90"/>
        <end position="213"/>
    </location>
</feature>
<evidence type="ECO:0000313" key="3">
    <source>
        <dbReference type="Proteomes" id="UP000284842"/>
    </source>
</evidence>
<keyword evidence="3" id="KW-1185">Reference proteome</keyword>
<dbReference type="EMBL" id="NHTK01004411">
    <property type="protein sequence ID" value="PPQ86819.1"/>
    <property type="molecule type" value="Genomic_DNA"/>
</dbReference>
<evidence type="ECO:0000313" key="2">
    <source>
        <dbReference type="EMBL" id="PPQ86819.1"/>
    </source>
</evidence>
<dbReference type="InParanoid" id="A0A409X7Q0"/>